<gene>
    <name evidence="1" type="ORF">ACIBG2_30705</name>
</gene>
<protein>
    <recommendedName>
        <fullName evidence="3">DUF3558 domain-containing protein</fullName>
    </recommendedName>
</protein>
<organism evidence="1 2">
    <name type="scientific">Nonomuraea typhae</name>
    <dbReference type="NCBI Taxonomy" id="2603600"/>
    <lineage>
        <taxon>Bacteria</taxon>
        <taxon>Bacillati</taxon>
        <taxon>Actinomycetota</taxon>
        <taxon>Actinomycetes</taxon>
        <taxon>Streptosporangiales</taxon>
        <taxon>Streptosporangiaceae</taxon>
        <taxon>Nonomuraea</taxon>
    </lineage>
</organism>
<proteinExistence type="predicted"/>
<evidence type="ECO:0000313" key="1">
    <source>
        <dbReference type="EMBL" id="MFI6501786.1"/>
    </source>
</evidence>
<dbReference type="EMBL" id="JBITGY010000008">
    <property type="protein sequence ID" value="MFI6501786.1"/>
    <property type="molecule type" value="Genomic_DNA"/>
</dbReference>
<keyword evidence="2" id="KW-1185">Reference proteome</keyword>
<evidence type="ECO:0008006" key="3">
    <source>
        <dbReference type="Google" id="ProtNLM"/>
    </source>
</evidence>
<comment type="caution">
    <text evidence="1">The sequence shown here is derived from an EMBL/GenBank/DDBJ whole genome shotgun (WGS) entry which is preliminary data.</text>
</comment>
<accession>A0ABW7Z0V3</accession>
<dbReference type="RefSeq" id="WP_397086590.1">
    <property type="nucleotide sequence ID" value="NZ_JBITGY010000008.1"/>
</dbReference>
<name>A0ABW7Z0V3_9ACTN</name>
<evidence type="ECO:0000313" key="2">
    <source>
        <dbReference type="Proteomes" id="UP001612741"/>
    </source>
</evidence>
<reference evidence="1 2" key="1">
    <citation type="submission" date="2024-10" db="EMBL/GenBank/DDBJ databases">
        <title>The Natural Products Discovery Center: Release of the First 8490 Sequenced Strains for Exploring Actinobacteria Biosynthetic Diversity.</title>
        <authorList>
            <person name="Kalkreuter E."/>
            <person name="Kautsar S.A."/>
            <person name="Yang D."/>
            <person name="Bader C.D."/>
            <person name="Teijaro C.N."/>
            <person name="Fluegel L."/>
            <person name="Davis C.M."/>
            <person name="Simpson J.R."/>
            <person name="Lauterbach L."/>
            <person name="Steele A.D."/>
            <person name="Gui C."/>
            <person name="Meng S."/>
            <person name="Li G."/>
            <person name="Viehrig K."/>
            <person name="Ye F."/>
            <person name="Su P."/>
            <person name="Kiefer A.F."/>
            <person name="Nichols A."/>
            <person name="Cepeda A.J."/>
            <person name="Yan W."/>
            <person name="Fan B."/>
            <person name="Jiang Y."/>
            <person name="Adhikari A."/>
            <person name="Zheng C.-J."/>
            <person name="Schuster L."/>
            <person name="Cowan T.M."/>
            <person name="Smanski M.J."/>
            <person name="Chevrette M.G."/>
            <person name="De Carvalho L.P.S."/>
            <person name="Shen B."/>
        </authorList>
    </citation>
    <scope>NUCLEOTIDE SEQUENCE [LARGE SCALE GENOMIC DNA]</scope>
    <source>
        <strain evidence="1 2">NPDC050545</strain>
    </source>
</reference>
<dbReference type="Proteomes" id="UP001612741">
    <property type="component" value="Unassembled WGS sequence"/>
</dbReference>
<sequence length="124" mass="13000">MTAAMAALAKGKKLSRKLSSGGEGKLTCWWQSGQSFTSMTVEPPSGGGESEGMQVVDVPRIATFGAVARAKTTEIAGSRGTLYIVAFVVTSDRYRILVNAGSKDRLDQAAGDAAVMMTELLHTS</sequence>